<dbReference type="Proteomes" id="UP000727490">
    <property type="component" value="Unassembled WGS sequence"/>
</dbReference>
<feature type="signal peptide" evidence="1">
    <location>
        <begin position="1"/>
        <end position="21"/>
    </location>
</feature>
<evidence type="ECO:0000313" key="4">
    <source>
        <dbReference type="Proteomes" id="UP000727490"/>
    </source>
</evidence>
<dbReference type="RefSeq" id="WP_219290970.1">
    <property type="nucleotide sequence ID" value="NZ_RPHB01000006.1"/>
</dbReference>
<feature type="domain" description="DUF306" evidence="2">
    <location>
        <begin position="31"/>
        <end position="133"/>
    </location>
</feature>
<proteinExistence type="predicted"/>
<sequence>MKKLTKILSLVALLSFASCGAAGNFNPLSLLTGNNWVLSTLMGKSLDGNLFSSGLPFLNFMDEGRLAGFTGCNNFNGSFNLESAGISLDPGAMTRKACPGNGEDQFIDALKKVNNYKVSKNKLTLLDKGSEIMSLVPQR</sequence>
<dbReference type="Pfam" id="PF03724">
    <property type="entry name" value="META"/>
    <property type="match status" value="1"/>
</dbReference>
<accession>A0A951IYS3</accession>
<dbReference type="InterPro" id="IPR005184">
    <property type="entry name" value="DUF306_Meta_HslJ"/>
</dbReference>
<dbReference type="EMBL" id="RPHB01000006">
    <property type="protein sequence ID" value="MBW3468907.1"/>
    <property type="molecule type" value="Genomic_DNA"/>
</dbReference>
<evidence type="ECO:0000256" key="1">
    <source>
        <dbReference type="SAM" id="SignalP"/>
    </source>
</evidence>
<dbReference type="InterPro" id="IPR053147">
    <property type="entry name" value="Hsp_HslJ-like"/>
</dbReference>
<organism evidence="3 4">
    <name type="scientific">Arthrospiribacter ruber</name>
    <dbReference type="NCBI Taxonomy" id="2487934"/>
    <lineage>
        <taxon>Bacteria</taxon>
        <taxon>Pseudomonadati</taxon>
        <taxon>Bacteroidota</taxon>
        <taxon>Cytophagia</taxon>
        <taxon>Cytophagales</taxon>
        <taxon>Cyclobacteriaceae</taxon>
        <taxon>Arthrospiribacter</taxon>
    </lineage>
</organism>
<evidence type="ECO:0000259" key="2">
    <source>
        <dbReference type="Pfam" id="PF03724"/>
    </source>
</evidence>
<keyword evidence="1" id="KW-0732">Signal</keyword>
<evidence type="ECO:0000313" key="3">
    <source>
        <dbReference type="EMBL" id="MBW3468907.1"/>
    </source>
</evidence>
<gene>
    <name evidence="3" type="ORF">EGN73_13955</name>
</gene>
<dbReference type="PROSITE" id="PS51257">
    <property type="entry name" value="PROKAR_LIPOPROTEIN"/>
    <property type="match status" value="1"/>
</dbReference>
<feature type="chain" id="PRO_5037578395" evidence="1">
    <location>
        <begin position="22"/>
        <end position="139"/>
    </location>
</feature>
<keyword evidence="4" id="KW-1185">Reference proteome</keyword>
<dbReference type="AlphaFoldDB" id="A0A951IYS3"/>
<reference evidence="3 4" key="1">
    <citation type="journal article" date="2020" name="Syst. Appl. Microbiol.">
        <title>Arthrospiribacter ruber gen. nov., sp. nov., a novel bacterium isolated from Arthrospira cultures.</title>
        <authorList>
            <person name="Waleron M."/>
            <person name="Misztak A."/>
            <person name="Waleron M.M."/>
            <person name="Furmaniak M."/>
            <person name="Mrozik A."/>
            <person name="Waleron K."/>
        </authorList>
    </citation>
    <scope>NUCLEOTIDE SEQUENCE [LARGE SCALE GENOMIC DNA]</scope>
    <source>
        <strain evidence="3 4">DPMB0001</strain>
    </source>
</reference>
<name>A0A951IYS3_9BACT</name>
<comment type="caution">
    <text evidence="3">The sequence shown here is derived from an EMBL/GenBank/DDBJ whole genome shotgun (WGS) entry which is preliminary data.</text>
</comment>
<dbReference type="PANTHER" id="PTHR35535:SF1">
    <property type="entry name" value="HEAT SHOCK PROTEIN HSLJ"/>
    <property type="match status" value="1"/>
</dbReference>
<protein>
    <submittedName>
        <fullName evidence="3">META domain-containing protein</fullName>
    </submittedName>
</protein>
<dbReference type="PANTHER" id="PTHR35535">
    <property type="entry name" value="HEAT SHOCK PROTEIN HSLJ"/>
    <property type="match status" value="1"/>
</dbReference>